<dbReference type="RefSeq" id="WP_063259584.1">
    <property type="nucleotide sequence ID" value="NZ_LJKE01000015.1"/>
</dbReference>
<organism evidence="2 3">
    <name type="scientific">Bacillus cereus</name>
    <dbReference type="NCBI Taxonomy" id="1396"/>
    <lineage>
        <taxon>Bacteria</taxon>
        <taxon>Bacillati</taxon>
        <taxon>Bacillota</taxon>
        <taxon>Bacilli</taxon>
        <taxon>Bacillales</taxon>
        <taxon>Bacillaceae</taxon>
        <taxon>Bacillus</taxon>
        <taxon>Bacillus cereus group</taxon>
    </lineage>
</organism>
<proteinExistence type="predicted"/>
<reference evidence="2 3" key="1">
    <citation type="submission" date="2015-09" db="EMBL/GenBank/DDBJ databases">
        <title>Bacillus cereus food isolates.</title>
        <authorList>
            <person name="Boekhorst J."/>
        </authorList>
    </citation>
    <scope>NUCLEOTIDE SEQUENCE [LARGE SCALE GENOMIC DNA]</scope>
    <source>
        <strain evidence="2 3">B4088</strain>
    </source>
</reference>
<dbReference type="PATRIC" id="fig|1396.535.peg.4092"/>
<evidence type="ECO:0000313" key="3">
    <source>
        <dbReference type="Proteomes" id="UP000076482"/>
    </source>
</evidence>
<comment type="caution">
    <text evidence="2">The sequence shown here is derived from an EMBL/GenBank/DDBJ whole genome shotgun (WGS) entry which is preliminary data.</text>
</comment>
<name>A0A164QM13_BACCE</name>
<feature type="signal peptide" evidence="1">
    <location>
        <begin position="1"/>
        <end position="27"/>
    </location>
</feature>
<dbReference type="AlphaFoldDB" id="A0A164QM13"/>
<accession>A0A164QM13</accession>
<dbReference type="Proteomes" id="UP000076482">
    <property type="component" value="Unassembled WGS sequence"/>
</dbReference>
<feature type="chain" id="PRO_5007852593" evidence="1">
    <location>
        <begin position="28"/>
        <end position="165"/>
    </location>
</feature>
<protein>
    <submittedName>
        <fullName evidence="2">Uncharacterized protein</fullName>
    </submittedName>
</protein>
<gene>
    <name evidence="2" type="ORF">B4088_0347</name>
</gene>
<sequence>MILGIKKRHIFGLVATCTLLLGDVANASSTNYTFNVEVKNPEVGIVIHEGTNQTVSSIRSDTENPSTEGMVRIENTGTIKLNLSVKLGAAPSGIKFTATPKNPGEMSVNISNYEDVTKDISNQQTHTVKAMDPYEYYDYYHTFEIAKGTPAGNYPVPVEYIVNPS</sequence>
<dbReference type="EMBL" id="LJKE01000015">
    <property type="protein sequence ID" value="KZD71886.1"/>
    <property type="molecule type" value="Genomic_DNA"/>
</dbReference>
<evidence type="ECO:0000313" key="2">
    <source>
        <dbReference type="EMBL" id="KZD71886.1"/>
    </source>
</evidence>
<evidence type="ECO:0000256" key="1">
    <source>
        <dbReference type="SAM" id="SignalP"/>
    </source>
</evidence>
<keyword evidence="1" id="KW-0732">Signal</keyword>